<gene>
    <name evidence="1" type="ORF">LTS18_013997</name>
</gene>
<protein>
    <submittedName>
        <fullName evidence="1">Uncharacterized protein</fullName>
    </submittedName>
</protein>
<reference evidence="1" key="1">
    <citation type="submission" date="2024-09" db="EMBL/GenBank/DDBJ databases">
        <title>Black Yeasts Isolated from many extreme environments.</title>
        <authorList>
            <person name="Coleine C."/>
            <person name="Stajich J.E."/>
            <person name="Selbmann L."/>
        </authorList>
    </citation>
    <scope>NUCLEOTIDE SEQUENCE</scope>
    <source>
        <strain evidence="1">CCFEE 5737</strain>
    </source>
</reference>
<keyword evidence="2" id="KW-1185">Reference proteome</keyword>
<organism evidence="1 2">
    <name type="scientific">Coniosporium uncinatum</name>
    <dbReference type="NCBI Taxonomy" id="93489"/>
    <lineage>
        <taxon>Eukaryota</taxon>
        <taxon>Fungi</taxon>
        <taxon>Dikarya</taxon>
        <taxon>Ascomycota</taxon>
        <taxon>Pezizomycotina</taxon>
        <taxon>Dothideomycetes</taxon>
        <taxon>Dothideomycetes incertae sedis</taxon>
        <taxon>Coniosporium</taxon>
    </lineage>
</organism>
<feature type="non-terminal residue" evidence="1">
    <location>
        <position position="193"/>
    </location>
</feature>
<dbReference type="EMBL" id="JAWDJW010010739">
    <property type="protein sequence ID" value="KAK3045344.1"/>
    <property type="molecule type" value="Genomic_DNA"/>
</dbReference>
<proteinExistence type="predicted"/>
<dbReference type="Proteomes" id="UP001186974">
    <property type="component" value="Unassembled WGS sequence"/>
</dbReference>
<accession>A0ACC3CVM6</accession>
<sequence>MKRALSLRTPHPPKRLCLTGRRFALIGFPDSYTRTQVQDLVRQHGGEVRTHWSEDTDAVIVGEEGEPFAMEWIEANEKEVIDTEELREYIGNVGGVRESLEDEGGGDDVFVVKVRPRAGMSREEALVIEDEEQEEEDDDHDEVSLTSERSIVHANEDSDIDVNVNEPSSGTEGLETLGSGAWAETENARPRVD</sequence>
<comment type="caution">
    <text evidence="1">The sequence shown here is derived from an EMBL/GenBank/DDBJ whole genome shotgun (WGS) entry which is preliminary data.</text>
</comment>
<name>A0ACC3CVM6_9PEZI</name>
<evidence type="ECO:0000313" key="1">
    <source>
        <dbReference type="EMBL" id="KAK3045344.1"/>
    </source>
</evidence>
<evidence type="ECO:0000313" key="2">
    <source>
        <dbReference type="Proteomes" id="UP001186974"/>
    </source>
</evidence>